<dbReference type="GO" id="GO:0042597">
    <property type="term" value="C:periplasmic space"/>
    <property type="evidence" value="ECO:0007669"/>
    <property type="project" value="UniProtKB-SubCell"/>
</dbReference>
<keyword evidence="6" id="KW-0676">Redox-active center</keyword>
<keyword evidence="5 7" id="KW-1015">Disulfide bond</keyword>
<dbReference type="PIRSF" id="PIRSF001488">
    <property type="entry name" value="Tdi_protein"/>
    <property type="match status" value="1"/>
</dbReference>
<evidence type="ECO:0000256" key="9">
    <source>
        <dbReference type="SAM" id="SignalP"/>
    </source>
</evidence>
<dbReference type="Proteomes" id="UP000278006">
    <property type="component" value="Unassembled WGS sequence"/>
</dbReference>
<dbReference type="Gene3D" id="3.40.30.10">
    <property type="entry name" value="Glutaredoxin"/>
    <property type="match status" value="1"/>
</dbReference>
<dbReference type="PANTHER" id="PTHR35891:SF3">
    <property type="entry name" value="THIOL:DISULFIDE INTERCHANGE PROTEIN DSBL"/>
    <property type="match status" value="1"/>
</dbReference>
<dbReference type="GO" id="GO:0016491">
    <property type="term" value="F:oxidoreductase activity"/>
    <property type="evidence" value="ECO:0007669"/>
    <property type="project" value="InterPro"/>
</dbReference>
<dbReference type="InterPro" id="IPR013766">
    <property type="entry name" value="Thioredoxin_domain"/>
</dbReference>
<evidence type="ECO:0000256" key="3">
    <source>
        <dbReference type="ARBA" id="ARBA00022729"/>
    </source>
</evidence>
<feature type="domain" description="Thioredoxin" evidence="10">
    <location>
        <begin position="11"/>
        <end position="162"/>
    </location>
</feature>
<gene>
    <name evidence="11" type="ORF">D8I35_18015</name>
</gene>
<dbReference type="PROSITE" id="PS51352">
    <property type="entry name" value="THIOREDOXIN_2"/>
    <property type="match status" value="1"/>
</dbReference>
<evidence type="ECO:0000256" key="6">
    <source>
        <dbReference type="ARBA" id="ARBA00023284"/>
    </source>
</evidence>
<comment type="caution">
    <text evidence="11">The sequence shown here is derived from an EMBL/GenBank/DDBJ whole genome shotgun (WGS) entry which is preliminary data.</text>
</comment>
<evidence type="ECO:0000256" key="2">
    <source>
        <dbReference type="ARBA" id="ARBA00005791"/>
    </source>
</evidence>
<dbReference type="CDD" id="cd03019">
    <property type="entry name" value="DsbA_DsbA"/>
    <property type="match status" value="1"/>
</dbReference>
<dbReference type="EMBL" id="RDQO01000007">
    <property type="protein sequence ID" value="RMX03062.1"/>
    <property type="molecule type" value="Genomic_DNA"/>
</dbReference>
<evidence type="ECO:0000313" key="12">
    <source>
        <dbReference type="Proteomes" id="UP000278006"/>
    </source>
</evidence>
<comment type="subcellular location">
    <subcellularLocation>
        <location evidence="1 7">Periplasm</location>
    </subcellularLocation>
</comment>
<reference evidence="11 12" key="1">
    <citation type="submission" date="2018-10" db="EMBL/GenBank/DDBJ databases">
        <title>Draft genome of Cortibacter populi DSM10536.</title>
        <authorList>
            <person name="Bernier A.-M."/>
            <person name="Bernard K."/>
        </authorList>
    </citation>
    <scope>NUCLEOTIDE SEQUENCE [LARGE SCALE GENOMIC DNA]</scope>
    <source>
        <strain evidence="11 12">DSM 105136</strain>
    </source>
</reference>
<feature type="signal peptide" evidence="9">
    <location>
        <begin position="1"/>
        <end position="26"/>
    </location>
</feature>
<evidence type="ECO:0000256" key="5">
    <source>
        <dbReference type="ARBA" id="ARBA00023157"/>
    </source>
</evidence>
<dbReference type="InterPro" id="IPR023205">
    <property type="entry name" value="DsbA/DsbL"/>
</dbReference>
<keyword evidence="12" id="KW-1185">Reference proteome</keyword>
<feature type="disulfide bond" description="Redox-active" evidence="8">
    <location>
        <begin position="63"/>
        <end position="66"/>
    </location>
</feature>
<dbReference type="AlphaFoldDB" id="A0A3M6QKS5"/>
<evidence type="ECO:0000256" key="7">
    <source>
        <dbReference type="PIRNR" id="PIRNR001488"/>
    </source>
</evidence>
<dbReference type="Pfam" id="PF01323">
    <property type="entry name" value="DSBA"/>
    <property type="match status" value="1"/>
</dbReference>
<keyword evidence="3 9" id="KW-0732">Signal</keyword>
<dbReference type="OrthoDB" id="9784896at2"/>
<accession>A0A3M6QKS5</accession>
<protein>
    <recommendedName>
        <fullName evidence="7">Thiol:disulfide interchange protein</fullName>
    </recommendedName>
</protein>
<dbReference type="SUPFAM" id="SSF52833">
    <property type="entry name" value="Thioredoxin-like"/>
    <property type="match status" value="1"/>
</dbReference>
<evidence type="ECO:0000256" key="8">
    <source>
        <dbReference type="PIRSR" id="PIRSR001488-1"/>
    </source>
</evidence>
<comment type="similarity">
    <text evidence="2">Belongs to the thioredoxin family. DsbA subfamily.</text>
</comment>
<dbReference type="InterPro" id="IPR050824">
    <property type="entry name" value="Thiol_disulfide_DsbA"/>
</dbReference>
<evidence type="ECO:0000313" key="11">
    <source>
        <dbReference type="EMBL" id="RMX03062.1"/>
    </source>
</evidence>
<proteinExistence type="inferred from homology"/>
<dbReference type="RefSeq" id="WP_122231837.1">
    <property type="nucleotide sequence ID" value="NZ_RDQO01000007.1"/>
</dbReference>
<evidence type="ECO:0000259" key="10">
    <source>
        <dbReference type="PROSITE" id="PS51352"/>
    </source>
</evidence>
<dbReference type="InterPro" id="IPR036249">
    <property type="entry name" value="Thioredoxin-like_sf"/>
</dbReference>
<dbReference type="PANTHER" id="PTHR35891">
    <property type="entry name" value="THIOL:DISULFIDE INTERCHANGE PROTEIN DSBA"/>
    <property type="match status" value="1"/>
</dbReference>
<organism evidence="11 12">
    <name type="scientific">Corticibacter populi</name>
    <dbReference type="NCBI Taxonomy" id="1550736"/>
    <lineage>
        <taxon>Bacteria</taxon>
        <taxon>Pseudomonadati</taxon>
        <taxon>Pseudomonadota</taxon>
        <taxon>Betaproteobacteria</taxon>
        <taxon>Burkholderiales</taxon>
        <taxon>Comamonadaceae</taxon>
        <taxon>Corticibacter</taxon>
    </lineage>
</organism>
<evidence type="ECO:0000256" key="4">
    <source>
        <dbReference type="ARBA" id="ARBA00022764"/>
    </source>
</evidence>
<keyword evidence="4 7" id="KW-0574">Periplasm</keyword>
<evidence type="ECO:0000256" key="1">
    <source>
        <dbReference type="ARBA" id="ARBA00004418"/>
    </source>
</evidence>
<dbReference type="InterPro" id="IPR001853">
    <property type="entry name" value="DSBA-like_thioredoxin_dom"/>
</dbReference>
<sequence length="219" mass="24506">MNRRDFSLSTLLLGSAGALATVPAWAQGAAPQEGKDYIRLSQPVNTNVPQGKLEVLEFFWYSCPHCNSFEPTFANWVKAQPDDVAVRRVPIAFQQNANFVPQQKLYYALEGLGLLDRFHTAAFNAIHRERKRLNSDEAIFDWAKSVGIDVEEFKKTYNSFTVANSVRRATQLQNDFRIEGVPSLGVAGRYYVDGTMAGSLGRMLDVTEQLLAIERQKAG</sequence>
<name>A0A3M6QKS5_9BURK</name>
<feature type="chain" id="PRO_5018327712" description="Thiol:disulfide interchange protein" evidence="9">
    <location>
        <begin position="27"/>
        <end position="219"/>
    </location>
</feature>